<gene>
    <name evidence="3" type="primary">sprB</name>
    <name evidence="3" type="ORF">CCHOA_10180</name>
</gene>
<evidence type="ECO:0000313" key="3">
    <source>
        <dbReference type="EMBL" id="AZA14419.1"/>
    </source>
</evidence>
<dbReference type="Proteomes" id="UP000269019">
    <property type="component" value="Chromosome"/>
</dbReference>
<dbReference type="RefSeq" id="WP_123929759.1">
    <property type="nucleotide sequence ID" value="NZ_CP033896.1"/>
</dbReference>
<feature type="signal peptide" evidence="2">
    <location>
        <begin position="1"/>
        <end position="31"/>
    </location>
</feature>
<keyword evidence="3" id="KW-0378">Hydrolase</keyword>
<proteinExistence type="predicted"/>
<evidence type="ECO:0000256" key="2">
    <source>
        <dbReference type="SAM" id="SignalP"/>
    </source>
</evidence>
<dbReference type="Gene3D" id="2.40.10.10">
    <property type="entry name" value="Trypsin-like serine proteases"/>
    <property type="match status" value="2"/>
</dbReference>
<sequence length="286" mass="30961" precursor="true">MRQYRVVSRVAGLILATATAVTTVAHPTASAQEAADYEAAGQALVSLSSMSAGSDYQPGDPYSPPADGGQTPPKKEKRFRYHNSSDWRFLERGDFVTPGSKLHTDTGSCSAGFFVTANGRAYMIWAGHCADVGEQVYWRNPEGTEVLLGETVWSKNDDTDDLALVDITHTRAPIRPNIQLVDDRFGGVVNLRQEGLHTDDLLICRLGYRTGISCGDFDGVYQNSRKFTSYAPADHGDSGGPVFILKGTTWYPVGVVSGGWDSEPDIGSAAEIAQLVKAWNLVFYTG</sequence>
<dbReference type="SUPFAM" id="SSF50494">
    <property type="entry name" value="Trypsin-like serine proteases"/>
    <property type="match status" value="1"/>
</dbReference>
<dbReference type="GO" id="GO:0016787">
    <property type="term" value="F:hydrolase activity"/>
    <property type="evidence" value="ECO:0007669"/>
    <property type="project" value="UniProtKB-KW"/>
</dbReference>
<dbReference type="InterPro" id="IPR043504">
    <property type="entry name" value="Peptidase_S1_PA_chymotrypsin"/>
</dbReference>
<keyword evidence="4" id="KW-1185">Reference proteome</keyword>
<dbReference type="InterPro" id="IPR009003">
    <property type="entry name" value="Peptidase_S1_PA"/>
</dbReference>
<accession>A0A3G6J937</accession>
<evidence type="ECO:0000256" key="1">
    <source>
        <dbReference type="SAM" id="MobiDB-lite"/>
    </source>
</evidence>
<reference evidence="3 4" key="1">
    <citation type="submission" date="2018-11" db="EMBL/GenBank/DDBJ databases">
        <authorList>
            <person name="Kleinhagauer T."/>
            <person name="Glaeser S.P."/>
            <person name="Spergser J."/>
            <person name="Ruckert C."/>
            <person name="Kaempfer P."/>
            <person name="Busse H.-J."/>
        </authorList>
    </citation>
    <scope>NUCLEOTIDE SEQUENCE [LARGE SCALE GENOMIC DNA]</scope>
    <source>
        <strain evidence="3 4">200CH</strain>
    </source>
</reference>
<protein>
    <submittedName>
        <fullName evidence="3">Streptogrisin-B</fullName>
        <ecNumber evidence="3">3.4.21.81</ecNumber>
    </submittedName>
</protein>
<feature type="chain" id="PRO_5017947556" evidence="2">
    <location>
        <begin position="32"/>
        <end position="286"/>
    </location>
</feature>
<dbReference type="AlphaFoldDB" id="A0A3G6J937"/>
<keyword evidence="2" id="KW-0732">Signal</keyword>
<name>A0A3G6J937_9CORY</name>
<dbReference type="EC" id="3.4.21.81" evidence="3"/>
<dbReference type="EMBL" id="CP033896">
    <property type="protein sequence ID" value="AZA14419.1"/>
    <property type="molecule type" value="Genomic_DNA"/>
</dbReference>
<dbReference type="KEGG" id="ccho:CCHOA_10180"/>
<dbReference type="OrthoDB" id="8781117at2"/>
<evidence type="ECO:0000313" key="4">
    <source>
        <dbReference type="Proteomes" id="UP000269019"/>
    </source>
</evidence>
<feature type="region of interest" description="Disordered" evidence="1">
    <location>
        <begin position="51"/>
        <end position="77"/>
    </location>
</feature>
<organism evidence="3 4">
    <name type="scientific">Corynebacterium choanae</name>
    <dbReference type="NCBI Taxonomy" id="1862358"/>
    <lineage>
        <taxon>Bacteria</taxon>
        <taxon>Bacillati</taxon>
        <taxon>Actinomycetota</taxon>
        <taxon>Actinomycetes</taxon>
        <taxon>Mycobacteriales</taxon>
        <taxon>Corynebacteriaceae</taxon>
        <taxon>Corynebacterium</taxon>
    </lineage>
</organism>